<protein>
    <submittedName>
        <fullName evidence="2">Uncharacterized protein</fullName>
    </submittedName>
</protein>
<proteinExistence type="predicted"/>
<organism evidence="2 3">
    <name type="scientific">Filobasidium floriforme</name>
    <dbReference type="NCBI Taxonomy" id="5210"/>
    <lineage>
        <taxon>Eukaryota</taxon>
        <taxon>Fungi</taxon>
        <taxon>Dikarya</taxon>
        <taxon>Basidiomycota</taxon>
        <taxon>Agaricomycotina</taxon>
        <taxon>Tremellomycetes</taxon>
        <taxon>Filobasidiales</taxon>
        <taxon>Filobasidiaceae</taxon>
        <taxon>Filobasidium</taxon>
    </lineage>
</organism>
<evidence type="ECO:0000256" key="1">
    <source>
        <dbReference type="SAM" id="MobiDB-lite"/>
    </source>
</evidence>
<dbReference type="Proteomes" id="UP000812966">
    <property type="component" value="Unassembled WGS sequence"/>
</dbReference>
<keyword evidence="3" id="KW-1185">Reference proteome</keyword>
<comment type="caution">
    <text evidence="2">The sequence shown here is derived from an EMBL/GenBank/DDBJ whole genome shotgun (WGS) entry which is preliminary data.</text>
</comment>
<accession>A0A8K0NUA5</accession>
<dbReference type="AlphaFoldDB" id="A0A8K0NUA5"/>
<feature type="region of interest" description="Disordered" evidence="1">
    <location>
        <begin position="41"/>
        <end position="65"/>
    </location>
</feature>
<gene>
    <name evidence="2" type="ORF">FFLO_02116</name>
</gene>
<evidence type="ECO:0000313" key="2">
    <source>
        <dbReference type="EMBL" id="KAG7562442.1"/>
    </source>
</evidence>
<evidence type="ECO:0000313" key="3">
    <source>
        <dbReference type="Proteomes" id="UP000812966"/>
    </source>
</evidence>
<name>A0A8K0NUA5_9TREE</name>
<reference evidence="2" key="1">
    <citation type="submission" date="2020-04" db="EMBL/GenBank/DDBJ databases">
        <title>Analysis of mating type loci in Filobasidium floriforme.</title>
        <authorList>
            <person name="Nowrousian M."/>
        </authorList>
    </citation>
    <scope>NUCLEOTIDE SEQUENCE</scope>
    <source>
        <strain evidence="2">CBS 6242</strain>
    </source>
</reference>
<sequence>MPPLPQPRYTDVLVIYCAHDIVFIRLETPLDRTVALSPLPSASSPFRPSRRPTGHVSMSGPETKDHPVFGRNSHIDFAILGDRVLLYNGSSRVLPAHLIAPISIDVIHRLVCPQGQTPVMVVLKTTLFILLEPGNRRDMGTCHMASVTQGLGRLRILGTSSQSAPHLKIFIEMMPGAGLHRASALPMNPSSERSGLFPDAVFLDPGRGGCASRPNPDWIDCNILGL</sequence>
<dbReference type="EMBL" id="JABELV010000032">
    <property type="protein sequence ID" value="KAG7562442.1"/>
    <property type="molecule type" value="Genomic_DNA"/>
</dbReference>